<name>A0A8S5MDP6_9CAUD</name>
<reference evidence="1" key="1">
    <citation type="journal article" date="2021" name="Proc. Natl. Acad. Sci. U.S.A.">
        <title>A Catalog of Tens of Thousands of Viruses from Human Metagenomes Reveals Hidden Associations with Chronic Diseases.</title>
        <authorList>
            <person name="Tisza M.J."/>
            <person name="Buck C.B."/>
        </authorList>
    </citation>
    <scope>NUCLEOTIDE SEQUENCE</scope>
    <source>
        <strain evidence="1">CttxG5</strain>
    </source>
</reference>
<dbReference type="EMBL" id="BK014881">
    <property type="protein sequence ID" value="DAD80199.1"/>
    <property type="molecule type" value="Genomic_DNA"/>
</dbReference>
<accession>A0A8S5MDP6</accession>
<organism evidence="1">
    <name type="scientific">Siphoviridae sp. cttxG5</name>
    <dbReference type="NCBI Taxonomy" id="2826498"/>
    <lineage>
        <taxon>Viruses</taxon>
        <taxon>Duplodnaviria</taxon>
        <taxon>Heunggongvirae</taxon>
        <taxon>Uroviricota</taxon>
        <taxon>Caudoviricetes</taxon>
    </lineage>
</organism>
<sequence>MRQTTKNGITIKYADAVGFAFLPCIIKASGSGVASIETTISREARAHTYSVEAFAENCIMDYREYVQALFDGISFGNLDYTKDIQQSKLGAVFNISVKVKDSEGSDLATFSYTTFYVWGAMRAGETWNGFKRLTWFTHFPFSFGFYLNAASQILVGYEGAPNKMVKPGIDCIVDINASVLPSKARYWNIYDYDGKIEQGTFTDVFDLTFAMASGGKQSLLARIERNDTEKGIYLRWVDRHGFYRYWLFTQGDESRAISSDTSFMRNNLGEYDDTIFGYLGANGRRQCYSREDTIPLCAPLVDSETFDFLQDLASSPVVDMYLGDNNWQSVTIKAGTYTKTTEELQDFVCNLVINNTQIQQL</sequence>
<proteinExistence type="predicted"/>
<evidence type="ECO:0000313" key="1">
    <source>
        <dbReference type="EMBL" id="DAD80199.1"/>
    </source>
</evidence>
<protein>
    <submittedName>
        <fullName evidence="1">Uncharacterized protein</fullName>
    </submittedName>
</protein>